<dbReference type="Proteomes" id="UP000235145">
    <property type="component" value="Unassembled WGS sequence"/>
</dbReference>
<dbReference type="Pfam" id="PF03372">
    <property type="entry name" value="Exo_endo_phos"/>
    <property type="match status" value="1"/>
</dbReference>
<dbReference type="Gene3D" id="3.60.10.10">
    <property type="entry name" value="Endonuclease/exonuclease/phosphatase"/>
    <property type="match status" value="1"/>
</dbReference>
<dbReference type="SUPFAM" id="SSF56219">
    <property type="entry name" value="DNase I-like"/>
    <property type="match status" value="1"/>
</dbReference>
<evidence type="ECO:0008006" key="5">
    <source>
        <dbReference type="Google" id="ProtNLM"/>
    </source>
</evidence>
<feature type="domain" description="Reverse transcriptase" evidence="1">
    <location>
        <begin position="465"/>
        <end position="705"/>
    </location>
</feature>
<proteinExistence type="predicted"/>
<dbReference type="InterPro" id="IPR005135">
    <property type="entry name" value="Endo/exonuclease/phosphatase"/>
</dbReference>
<comment type="caution">
    <text evidence="3">The sequence shown here is derived from an EMBL/GenBank/DDBJ whole genome shotgun (WGS) entry which is preliminary data.</text>
</comment>
<evidence type="ECO:0000259" key="1">
    <source>
        <dbReference type="Pfam" id="PF00078"/>
    </source>
</evidence>
<dbReference type="Pfam" id="PF00078">
    <property type="entry name" value="RVT_1"/>
    <property type="match status" value="1"/>
</dbReference>
<organism evidence="3 4">
    <name type="scientific">Lactuca sativa</name>
    <name type="common">Garden lettuce</name>
    <dbReference type="NCBI Taxonomy" id="4236"/>
    <lineage>
        <taxon>Eukaryota</taxon>
        <taxon>Viridiplantae</taxon>
        <taxon>Streptophyta</taxon>
        <taxon>Embryophyta</taxon>
        <taxon>Tracheophyta</taxon>
        <taxon>Spermatophyta</taxon>
        <taxon>Magnoliopsida</taxon>
        <taxon>eudicotyledons</taxon>
        <taxon>Gunneridae</taxon>
        <taxon>Pentapetalae</taxon>
        <taxon>asterids</taxon>
        <taxon>campanulids</taxon>
        <taxon>Asterales</taxon>
        <taxon>Asteraceae</taxon>
        <taxon>Cichorioideae</taxon>
        <taxon>Cichorieae</taxon>
        <taxon>Lactucinae</taxon>
        <taxon>Lactuca</taxon>
    </lineage>
</organism>
<evidence type="ECO:0000313" key="4">
    <source>
        <dbReference type="Proteomes" id="UP000235145"/>
    </source>
</evidence>
<dbReference type="CDD" id="cd01650">
    <property type="entry name" value="RT_nLTR_like"/>
    <property type="match status" value="1"/>
</dbReference>
<sequence length="1091" mass="125162">MNCVGVNLRGIGKDYKTEWVRRLKIQNDISFLGIQETQLTNVNNINVAGCWDQSDFGYVAMKSEGRSGGLLSMWDSQKYTVVETLKSRHFIITIGNWSGITVSTIFSNIYGPHFPREKKKLWDDLLKIKMEKMGVWIVLGDFNTVRRQDERYNSQFYNSSAYWFNRFRGEAQLHEPRMGGHQYTYFCQTKVKMSKLDRFLICPTLLNYFPATTITALPREISDHCPILLRTTTEADFGKTPFKFFNSWMNRDGYDEVVSRAWSSFVGYGAPDAYLAAKLKNLKNELKKWRAIDHPKEVMELKTLKLKLQEIDEKIEEQCAVDGDENSRFFHGFVNNRKRKNHINGLVINGSWNTSVEDIRQEVLNFYKDKFKEKWVSRPKFISPKFRKLDLMNIEHLEDPFTLEEIKRAVWSCGKDKALGLDGINFNFIKRHWSIVKGDIFEAIRHFEKYGTISRGCNSSFVTLIPKVNDPIKLGDYRLISLIGCFYKIISMTLANRLKKTIGLNIREEQSAYVEGRSIQDGPMIVNELCSWAKKAFDSINWEYLDSLLWQMGYRCKWRMWISGCLKSARASVLVNGSPTEEYEISKGVHQGDPLSLFLFIIAMEGVSIAMKTACEKGIFKGIKIPHDDISVSHLFYADDALFLGEWNKENIKNLAWILRCFHAKVNFNKSHVFGIGANIHEVNRWATPLGCKPTVLPFTYLGVPVGANMKLKKNLALIVENFHNKLSSWKAKNLSMGGLLTLKKAVLGSLPSFIFSLCVAPNGDPKTASFLVHFLLFSLVFCIVFRAEATPKSRYHTLAPRQVPRSRRSREARFPSRSSAREKFDFRGDLPDLLWITTSISRSAVGSSSDQEVAQGRGTEEKRKINWVAWEKVVAPKNVGGLGLGSLKAFNLSLIVKWWWRLRTQGNALWGKVIKGIHNIRNKASNYIASSSIPRVWKRIVGAGDELKKMGVNIEDIIVKKVHSGDNTLFWLDNWCGSGSLKIAFPGLYQLEKKKKCKVSDRIQIEGMKWDWKARLSTDHIRELNVLVSRLGTFQPTMGIDSWRCTLSNDNRYHVYKLRRLIDSSQALTDNMLIDRTHDVPIKVKNICLK</sequence>
<accession>A0A9R1XEE6</accession>
<dbReference type="PANTHER" id="PTHR33116:SF79">
    <property type="entry name" value="REVERSE TRANSCRIPTASE DOMAIN, ZINC FINGER, CCHC-TYPE-RELATED"/>
    <property type="match status" value="1"/>
</dbReference>
<dbReference type="EMBL" id="NBSK02000005">
    <property type="protein sequence ID" value="KAJ0205067.1"/>
    <property type="molecule type" value="Genomic_DNA"/>
</dbReference>
<dbReference type="AlphaFoldDB" id="A0A9R1XEE6"/>
<feature type="domain" description="Endonuclease/exonuclease/phosphatase" evidence="2">
    <location>
        <begin position="28"/>
        <end position="224"/>
    </location>
</feature>
<dbReference type="InterPro" id="IPR036691">
    <property type="entry name" value="Endo/exonu/phosph_ase_sf"/>
</dbReference>
<evidence type="ECO:0000313" key="3">
    <source>
        <dbReference type="EMBL" id="KAJ0205067.1"/>
    </source>
</evidence>
<dbReference type="InterPro" id="IPR000477">
    <property type="entry name" value="RT_dom"/>
</dbReference>
<keyword evidence="4" id="KW-1185">Reference proteome</keyword>
<reference evidence="3 4" key="1">
    <citation type="journal article" date="2017" name="Nat. Commun.">
        <title>Genome assembly with in vitro proximity ligation data and whole-genome triplication in lettuce.</title>
        <authorList>
            <person name="Reyes-Chin-Wo S."/>
            <person name="Wang Z."/>
            <person name="Yang X."/>
            <person name="Kozik A."/>
            <person name="Arikit S."/>
            <person name="Song C."/>
            <person name="Xia L."/>
            <person name="Froenicke L."/>
            <person name="Lavelle D.O."/>
            <person name="Truco M.J."/>
            <person name="Xia R."/>
            <person name="Zhu S."/>
            <person name="Xu C."/>
            <person name="Xu H."/>
            <person name="Xu X."/>
            <person name="Cox K."/>
            <person name="Korf I."/>
            <person name="Meyers B.C."/>
            <person name="Michelmore R.W."/>
        </authorList>
    </citation>
    <scope>NUCLEOTIDE SEQUENCE [LARGE SCALE GENOMIC DNA]</scope>
    <source>
        <strain evidence="4">cv. Salinas</strain>
        <tissue evidence="3">Seedlings</tissue>
    </source>
</reference>
<name>A0A9R1XEE6_LACSA</name>
<dbReference type="PANTHER" id="PTHR33116">
    <property type="entry name" value="REVERSE TRANSCRIPTASE ZINC-BINDING DOMAIN-CONTAINING PROTEIN-RELATED-RELATED"/>
    <property type="match status" value="1"/>
</dbReference>
<evidence type="ECO:0000259" key="2">
    <source>
        <dbReference type="Pfam" id="PF03372"/>
    </source>
</evidence>
<gene>
    <name evidence="3" type="ORF">LSAT_V11C500291850</name>
</gene>
<dbReference type="SUPFAM" id="SSF56672">
    <property type="entry name" value="DNA/RNA polymerases"/>
    <property type="match status" value="1"/>
</dbReference>
<dbReference type="GO" id="GO:0003824">
    <property type="term" value="F:catalytic activity"/>
    <property type="evidence" value="ECO:0007669"/>
    <property type="project" value="InterPro"/>
</dbReference>
<protein>
    <recommendedName>
        <fullName evidence="5">Reverse transcriptase domain-containing protein</fullName>
    </recommendedName>
</protein>
<dbReference type="InterPro" id="IPR043502">
    <property type="entry name" value="DNA/RNA_pol_sf"/>
</dbReference>